<organism evidence="1 2">
    <name type="scientific">Bifidobacterium magnum</name>
    <dbReference type="NCBI Taxonomy" id="1692"/>
    <lineage>
        <taxon>Bacteria</taxon>
        <taxon>Bacillati</taxon>
        <taxon>Actinomycetota</taxon>
        <taxon>Actinomycetes</taxon>
        <taxon>Bifidobacteriales</taxon>
        <taxon>Bifidobacteriaceae</taxon>
        <taxon>Bifidobacterium</taxon>
    </lineage>
</organism>
<dbReference type="RefSeq" id="WP_022860308.1">
    <property type="nucleotide sequence ID" value="NZ_JGZB01000013.1"/>
</dbReference>
<reference evidence="1 2" key="1">
    <citation type="submission" date="2014-03" db="EMBL/GenBank/DDBJ databases">
        <title>Genomics of Bifidobacteria.</title>
        <authorList>
            <person name="Ventura M."/>
            <person name="Milani C."/>
            <person name="Lugli G.A."/>
        </authorList>
    </citation>
    <scope>NUCLEOTIDE SEQUENCE [LARGE SCALE GENOMIC DNA]</scope>
    <source>
        <strain evidence="1 2">LMG 11591</strain>
    </source>
</reference>
<gene>
    <name evidence="1" type="ORF">BMAGN_1452</name>
</gene>
<comment type="caution">
    <text evidence="1">The sequence shown here is derived from an EMBL/GenBank/DDBJ whole genome shotgun (WGS) entry which is preliminary data.</text>
</comment>
<evidence type="ECO:0000313" key="2">
    <source>
        <dbReference type="Proteomes" id="UP000029052"/>
    </source>
</evidence>
<keyword evidence="2" id="KW-1185">Reference proteome</keyword>
<sequence>MTENIENVENVENTGGEFPATLEELIEKTPVLEGFPMMVVPGKLKPKQSADFLVLETVVEDTLAKLDIEKEPVQQAIRMGYVVEVADEFFTKIVKDKKAYERWAEGKPAADLAAAYLTLCAFYKIELGKSALSSTRTGNAE</sequence>
<protein>
    <submittedName>
        <fullName evidence="1">Uncharacterized protein</fullName>
    </submittedName>
</protein>
<dbReference type="AlphaFoldDB" id="A0A087B694"/>
<dbReference type="Proteomes" id="UP000029052">
    <property type="component" value="Unassembled WGS sequence"/>
</dbReference>
<dbReference type="EMBL" id="JGZB01000013">
    <property type="protein sequence ID" value="KFI66544.1"/>
    <property type="molecule type" value="Genomic_DNA"/>
</dbReference>
<name>A0A087B694_9BIFI</name>
<dbReference type="STRING" id="1692.BMAGN_1452"/>
<proteinExistence type="predicted"/>
<evidence type="ECO:0000313" key="1">
    <source>
        <dbReference type="EMBL" id="KFI66544.1"/>
    </source>
</evidence>
<accession>A0A087B694</accession>